<evidence type="ECO:0000313" key="2">
    <source>
        <dbReference type="Proteomes" id="UP000238205"/>
    </source>
</evidence>
<reference evidence="1 2" key="1">
    <citation type="submission" date="2018-03" db="EMBL/GenBank/DDBJ databases">
        <title>Genomic Encyclopedia of Archaeal and Bacterial Type Strains, Phase II (KMG-II): from individual species to whole genera.</title>
        <authorList>
            <person name="Goeker M."/>
        </authorList>
    </citation>
    <scope>NUCLEOTIDE SEQUENCE [LARGE SCALE GENOMIC DNA]</scope>
    <source>
        <strain evidence="1 2">DSM 13175</strain>
    </source>
</reference>
<dbReference type="EMBL" id="PVTO01000008">
    <property type="protein sequence ID" value="PRY82873.1"/>
    <property type="molecule type" value="Genomic_DNA"/>
</dbReference>
<comment type="caution">
    <text evidence="1">The sequence shown here is derived from an EMBL/GenBank/DDBJ whole genome shotgun (WGS) entry which is preliminary data.</text>
</comment>
<name>A0A2T0W841_9LACT</name>
<gene>
    <name evidence="1" type="ORF">CLV38_10883</name>
</gene>
<evidence type="ECO:0000313" key="1">
    <source>
        <dbReference type="EMBL" id="PRY82873.1"/>
    </source>
</evidence>
<dbReference type="Proteomes" id="UP000238205">
    <property type="component" value="Unassembled WGS sequence"/>
</dbReference>
<proteinExistence type="predicted"/>
<dbReference type="AlphaFoldDB" id="A0A2T0W841"/>
<accession>A0A2T0W841</accession>
<organism evidence="1 2">
    <name type="scientific">Alkalibacterium olivapovliticus</name>
    <dbReference type="NCBI Taxonomy" id="99907"/>
    <lineage>
        <taxon>Bacteria</taxon>
        <taxon>Bacillati</taxon>
        <taxon>Bacillota</taxon>
        <taxon>Bacilli</taxon>
        <taxon>Lactobacillales</taxon>
        <taxon>Carnobacteriaceae</taxon>
        <taxon>Alkalibacterium</taxon>
    </lineage>
</organism>
<dbReference type="OrthoDB" id="5106738at2"/>
<dbReference type="RefSeq" id="WP_106192610.1">
    <property type="nucleotide sequence ID" value="NZ_PVTO01000008.1"/>
</dbReference>
<keyword evidence="2" id="KW-1185">Reference proteome</keyword>
<protein>
    <submittedName>
        <fullName evidence="1">Uncharacterized protein</fullName>
    </submittedName>
</protein>
<sequence>MRQIKKEVYEEIQKDLPRIEQAMSSRNGSQNLWAKLKSKYPILLPGILAHVRQSAKFKSVDLEPDFRPELTQLKEAILAYLIVHPVEEGTNEKIENKASEQLEQSTSQSIDEIVNNKIEESKLYIRDTDSDKKQIALEKIWDGFERLKTVYGEDKKASVKELITAVSNGSAEAEKVLDDEFNELTAIGNSYQIRHFENGKTLVHSDHQKEYFYFRMLSLISYCLNEMK</sequence>